<evidence type="ECO:0000313" key="3">
    <source>
        <dbReference type="Proteomes" id="UP000639772"/>
    </source>
</evidence>
<gene>
    <name evidence="2" type="ORF">HPP92_019590</name>
</gene>
<evidence type="ECO:0000313" key="2">
    <source>
        <dbReference type="EMBL" id="KAG0465426.1"/>
    </source>
</evidence>
<protein>
    <submittedName>
        <fullName evidence="2">Uncharacterized protein</fullName>
    </submittedName>
</protein>
<organism evidence="2 3">
    <name type="scientific">Vanilla planifolia</name>
    <name type="common">Vanilla</name>
    <dbReference type="NCBI Taxonomy" id="51239"/>
    <lineage>
        <taxon>Eukaryota</taxon>
        <taxon>Viridiplantae</taxon>
        <taxon>Streptophyta</taxon>
        <taxon>Embryophyta</taxon>
        <taxon>Tracheophyta</taxon>
        <taxon>Spermatophyta</taxon>
        <taxon>Magnoliopsida</taxon>
        <taxon>Liliopsida</taxon>
        <taxon>Asparagales</taxon>
        <taxon>Orchidaceae</taxon>
        <taxon>Vanilloideae</taxon>
        <taxon>Vanilleae</taxon>
        <taxon>Vanilla</taxon>
    </lineage>
</organism>
<sequence>MSTGKAASTKMSAEKVRVAPKVSQLTTPRSSGTVATAGNRETLPEWKLHCLCSEQSLLSPTIRGGLQGGGSWF</sequence>
<feature type="compositionally biased region" description="Polar residues" evidence="1">
    <location>
        <begin position="1"/>
        <end position="11"/>
    </location>
</feature>
<reference evidence="2 3" key="1">
    <citation type="journal article" date="2020" name="Nat. Food">
        <title>A phased Vanilla planifolia genome enables genetic improvement of flavour and production.</title>
        <authorList>
            <person name="Hasing T."/>
            <person name="Tang H."/>
            <person name="Brym M."/>
            <person name="Khazi F."/>
            <person name="Huang T."/>
            <person name="Chambers A.H."/>
        </authorList>
    </citation>
    <scope>NUCLEOTIDE SEQUENCE [LARGE SCALE GENOMIC DNA]</scope>
    <source>
        <tissue evidence="2">Leaf</tissue>
    </source>
</reference>
<feature type="compositionally biased region" description="Polar residues" evidence="1">
    <location>
        <begin position="23"/>
        <end position="36"/>
    </location>
</feature>
<proteinExistence type="predicted"/>
<evidence type="ECO:0000256" key="1">
    <source>
        <dbReference type="SAM" id="MobiDB-lite"/>
    </source>
</evidence>
<feature type="region of interest" description="Disordered" evidence="1">
    <location>
        <begin position="1"/>
        <end position="38"/>
    </location>
</feature>
<name>A0A835Q355_VANPL</name>
<dbReference type="EMBL" id="JADCNM010000010">
    <property type="protein sequence ID" value="KAG0465426.1"/>
    <property type="molecule type" value="Genomic_DNA"/>
</dbReference>
<comment type="caution">
    <text evidence="2">The sequence shown here is derived from an EMBL/GenBank/DDBJ whole genome shotgun (WGS) entry which is preliminary data.</text>
</comment>
<accession>A0A835Q355</accession>
<dbReference type="AlphaFoldDB" id="A0A835Q355"/>
<dbReference type="Proteomes" id="UP000639772">
    <property type="component" value="Chromosome 10"/>
</dbReference>